<keyword evidence="1" id="KW-1133">Transmembrane helix</keyword>
<evidence type="ECO:0000313" key="2">
    <source>
        <dbReference type="EMBL" id="CAG9333764.1"/>
    </source>
</evidence>
<evidence type="ECO:0000313" key="3">
    <source>
        <dbReference type="Proteomes" id="UP001162131"/>
    </source>
</evidence>
<dbReference type="PROSITE" id="PS51257">
    <property type="entry name" value="PROKAR_LIPOPROTEIN"/>
    <property type="match status" value="1"/>
</dbReference>
<feature type="transmembrane region" description="Helical" evidence="1">
    <location>
        <begin position="209"/>
        <end position="228"/>
    </location>
</feature>
<keyword evidence="3" id="KW-1185">Reference proteome</keyword>
<organism evidence="2 3">
    <name type="scientific">Blepharisma stoltei</name>
    <dbReference type="NCBI Taxonomy" id="1481888"/>
    <lineage>
        <taxon>Eukaryota</taxon>
        <taxon>Sar</taxon>
        <taxon>Alveolata</taxon>
        <taxon>Ciliophora</taxon>
        <taxon>Postciliodesmatophora</taxon>
        <taxon>Heterotrichea</taxon>
        <taxon>Heterotrichida</taxon>
        <taxon>Blepharismidae</taxon>
        <taxon>Blepharisma</taxon>
    </lineage>
</organism>
<dbReference type="Proteomes" id="UP001162131">
    <property type="component" value="Unassembled WGS sequence"/>
</dbReference>
<accession>A0AAU9K7V9</accession>
<protein>
    <submittedName>
        <fullName evidence="2">Uncharacterized protein</fullName>
    </submittedName>
</protein>
<proteinExistence type="predicted"/>
<feature type="transmembrane region" description="Helical" evidence="1">
    <location>
        <begin position="140"/>
        <end position="157"/>
    </location>
</feature>
<evidence type="ECO:0000256" key="1">
    <source>
        <dbReference type="SAM" id="Phobius"/>
    </source>
</evidence>
<name>A0AAU9K7V9_9CILI</name>
<keyword evidence="1" id="KW-0812">Transmembrane</keyword>
<reference evidence="2" key="1">
    <citation type="submission" date="2021-09" db="EMBL/GenBank/DDBJ databases">
        <authorList>
            <consortium name="AG Swart"/>
            <person name="Singh M."/>
            <person name="Singh A."/>
            <person name="Seah K."/>
            <person name="Emmerich C."/>
        </authorList>
    </citation>
    <scope>NUCLEOTIDE SEQUENCE</scope>
    <source>
        <strain evidence="2">ATCC30299</strain>
    </source>
</reference>
<dbReference type="AlphaFoldDB" id="A0AAU9K7V9"/>
<feature type="transmembrane region" description="Helical" evidence="1">
    <location>
        <begin position="75"/>
        <end position="94"/>
    </location>
</feature>
<comment type="caution">
    <text evidence="2">The sequence shown here is derived from an EMBL/GenBank/DDBJ whole genome shotgun (WGS) entry which is preliminary data.</text>
</comment>
<sequence>MTIDEKTFSTLHALKISIWVGIFVGTITFGCGCDKIISSYTASIIPLIAAFIILPITVHMLLYRVCPNMRTLSKQIIIASVYNLACAAIIFAFLGCLLLDEAIDIPWAAVFAPVWYGMAILLLFIIFMFPGLIQSGNNRAAFLMCTWWIGVMALTILWVCHLDHGTPSLFIYCWIPVLCSVFTHIIAYARERIILRRANPDLPFKSRELFCVFILIPFSFVTMMKLYVLTWLPALFLIIPIAKLMVIWLFLEEKAHWGWCKGCCESREGKEKKYESVS</sequence>
<feature type="transmembrane region" description="Helical" evidence="1">
    <location>
        <begin position="234"/>
        <end position="251"/>
    </location>
</feature>
<dbReference type="EMBL" id="CAJZBQ010000057">
    <property type="protein sequence ID" value="CAG9333764.1"/>
    <property type="molecule type" value="Genomic_DNA"/>
</dbReference>
<feature type="transmembrane region" description="Helical" evidence="1">
    <location>
        <begin position="114"/>
        <end position="133"/>
    </location>
</feature>
<feature type="transmembrane region" description="Helical" evidence="1">
    <location>
        <begin position="169"/>
        <end position="189"/>
    </location>
</feature>
<feature type="transmembrane region" description="Helical" evidence="1">
    <location>
        <begin position="43"/>
        <end position="63"/>
    </location>
</feature>
<keyword evidence="1" id="KW-0472">Membrane</keyword>
<feature type="transmembrane region" description="Helical" evidence="1">
    <location>
        <begin position="16"/>
        <end position="37"/>
    </location>
</feature>
<gene>
    <name evidence="2" type="ORF">BSTOLATCC_MIC59580</name>
</gene>